<sequence length="134" mass="14359">MTLSTTFAQAFTSFAATGHSRLSELSSRAFNLLNISFTVMARTKQTARKSTGGKAPRKQLATKAARKSAPATGGVKNRTVTGQEQWPQRDPSLSEVHRVADSQVTVSASCSRNRSGFQDRLALSKLSRAGSSRG</sequence>
<keyword evidence="4" id="KW-1185">Reference proteome</keyword>
<dbReference type="SUPFAM" id="SSF47113">
    <property type="entry name" value="Histone-fold"/>
    <property type="match status" value="1"/>
</dbReference>
<dbReference type="PROSITE" id="PS00322">
    <property type="entry name" value="HISTONE_H3_1"/>
    <property type="match status" value="1"/>
</dbReference>
<name>A0ABN8S8Y8_9CNID</name>
<dbReference type="InterPro" id="IPR000164">
    <property type="entry name" value="Histone_H3/CENP-A"/>
</dbReference>
<comment type="caution">
    <text evidence="3">The sequence shown here is derived from an EMBL/GenBank/DDBJ whole genome shotgun (WGS) entry which is preliminary data.</text>
</comment>
<organism evidence="3 4">
    <name type="scientific">Porites lobata</name>
    <dbReference type="NCBI Taxonomy" id="104759"/>
    <lineage>
        <taxon>Eukaryota</taxon>
        <taxon>Metazoa</taxon>
        <taxon>Cnidaria</taxon>
        <taxon>Anthozoa</taxon>
        <taxon>Hexacorallia</taxon>
        <taxon>Scleractinia</taxon>
        <taxon>Fungiina</taxon>
        <taxon>Poritidae</taxon>
        <taxon>Porites</taxon>
    </lineage>
</organism>
<comment type="similarity">
    <text evidence="1">Belongs to the histone H3 family.</text>
</comment>
<gene>
    <name evidence="3" type="ORF">PLOB_00036905</name>
</gene>
<dbReference type="Proteomes" id="UP001159405">
    <property type="component" value="Unassembled WGS sequence"/>
</dbReference>
<evidence type="ECO:0000313" key="3">
    <source>
        <dbReference type="EMBL" id="CAH3187236.1"/>
    </source>
</evidence>
<dbReference type="PRINTS" id="PR00622">
    <property type="entry name" value="HISTONEH3"/>
</dbReference>
<dbReference type="Gene3D" id="1.10.20.10">
    <property type="entry name" value="Histone, subunit A"/>
    <property type="match status" value="1"/>
</dbReference>
<dbReference type="EMBL" id="CALNXK010000529">
    <property type="protein sequence ID" value="CAH3187236.1"/>
    <property type="molecule type" value="Genomic_DNA"/>
</dbReference>
<accession>A0ABN8S8Y8</accession>
<feature type="region of interest" description="Disordered" evidence="2">
    <location>
        <begin position="43"/>
        <end position="97"/>
    </location>
</feature>
<evidence type="ECO:0000313" key="4">
    <source>
        <dbReference type="Proteomes" id="UP001159405"/>
    </source>
</evidence>
<reference evidence="3 4" key="1">
    <citation type="submission" date="2022-05" db="EMBL/GenBank/DDBJ databases">
        <authorList>
            <consortium name="Genoscope - CEA"/>
            <person name="William W."/>
        </authorList>
    </citation>
    <scope>NUCLEOTIDE SEQUENCE [LARGE SCALE GENOMIC DNA]</scope>
</reference>
<dbReference type="InterPro" id="IPR009072">
    <property type="entry name" value="Histone-fold"/>
</dbReference>
<protein>
    <submittedName>
        <fullName evidence="3">Uncharacterized protein</fullName>
    </submittedName>
</protein>
<evidence type="ECO:0000256" key="1">
    <source>
        <dbReference type="ARBA" id="ARBA00010343"/>
    </source>
</evidence>
<evidence type="ECO:0000256" key="2">
    <source>
        <dbReference type="SAM" id="MobiDB-lite"/>
    </source>
</evidence>
<proteinExistence type="inferred from homology"/>